<protein>
    <submittedName>
        <fullName evidence="3">Uncharacterized protein</fullName>
    </submittedName>
</protein>
<organism evidence="3 4">
    <name type="scientific">Panicum virgatum</name>
    <name type="common">Blackwell switchgrass</name>
    <dbReference type="NCBI Taxonomy" id="38727"/>
    <lineage>
        <taxon>Eukaryota</taxon>
        <taxon>Viridiplantae</taxon>
        <taxon>Streptophyta</taxon>
        <taxon>Embryophyta</taxon>
        <taxon>Tracheophyta</taxon>
        <taxon>Spermatophyta</taxon>
        <taxon>Magnoliopsida</taxon>
        <taxon>Liliopsida</taxon>
        <taxon>Poales</taxon>
        <taxon>Poaceae</taxon>
        <taxon>PACMAD clade</taxon>
        <taxon>Panicoideae</taxon>
        <taxon>Panicodae</taxon>
        <taxon>Paniceae</taxon>
        <taxon>Panicinae</taxon>
        <taxon>Panicum</taxon>
        <taxon>Panicum sect. Hiantes</taxon>
    </lineage>
</organism>
<dbReference type="EMBL" id="CM029045">
    <property type="protein sequence ID" value="KAG2594937.1"/>
    <property type="molecule type" value="Genomic_DNA"/>
</dbReference>
<comment type="caution">
    <text evidence="3">The sequence shown here is derived from an EMBL/GenBank/DDBJ whole genome shotgun (WGS) entry which is preliminary data.</text>
</comment>
<evidence type="ECO:0000313" key="4">
    <source>
        <dbReference type="Proteomes" id="UP000823388"/>
    </source>
</evidence>
<evidence type="ECO:0000256" key="1">
    <source>
        <dbReference type="SAM" id="MobiDB-lite"/>
    </source>
</evidence>
<accession>A0A8T0S9M7</accession>
<keyword evidence="2" id="KW-0812">Transmembrane</keyword>
<name>A0A8T0S9M7_PANVG</name>
<feature type="transmembrane region" description="Helical" evidence="2">
    <location>
        <begin position="20"/>
        <end position="53"/>
    </location>
</feature>
<sequence length="126" mass="13977">MQGAQVWDHLQGSPLPDVYFQAAVLAACRLGSLILFALAYSGTSFCAFFLFICGMRGEKIWCSARELLGLCAWRLWFLKQTEGGGADGIGEQKSWGLSRAWSQQQQGHWVNRPPDSPRIGRGSGRR</sequence>
<proteinExistence type="predicted"/>
<keyword evidence="4" id="KW-1185">Reference proteome</keyword>
<keyword evidence="2" id="KW-0472">Membrane</keyword>
<dbReference type="AlphaFoldDB" id="A0A8T0S9M7"/>
<keyword evidence="2" id="KW-1133">Transmembrane helix</keyword>
<evidence type="ECO:0000256" key="2">
    <source>
        <dbReference type="SAM" id="Phobius"/>
    </source>
</evidence>
<feature type="region of interest" description="Disordered" evidence="1">
    <location>
        <begin position="89"/>
        <end position="126"/>
    </location>
</feature>
<reference evidence="3" key="1">
    <citation type="submission" date="2020-05" db="EMBL/GenBank/DDBJ databases">
        <title>WGS assembly of Panicum virgatum.</title>
        <authorList>
            <person name="Lovell J.T."/>
            <person name="Jenkins J."/>
            <person name="Shu S."/>
            <person name="Juenger T.E."/>
            <person name="Schmutz J."/>
        </authorList>
    </citation>
    <scope>NUCLEOTIDE SEQUENCE</scope>
    <source>
        <strain evidence="3">AP13</strain>
    </source>
</reference>
<gene>
    <name evidence="3" type="ORF">PVAP13_5KG039200</name>
</gene>
<dbReference type="Proteomes" id="UP000823388">
    <property type="component" value="Chromosome 5K"/>
</dbReference>
<evidence type="ECO:0000313" key="3">
    <source>
        <dbReference type="EMBL" id="KAG2594937.1"/>
    </source>
</evidence>